<dbReference type="Gene3D" id="3.30.200.20">
    <property type="entry name" value="Phosphorylase Kinase, domain 1"/>
    <property type="match status" value="2"/>
</dbReference>
<accession>A0AAV2SQP9</accession>
<evidence type="ECO:0000256" key="3">
    <source>
        <dbReference type="ARBA" id="ARBA00022741"/>
    </source>
</evidence>
<dbReference type="InterPro" id="IPR051852">
    <property type="entry name" value="Alpha-type_PK"/>
</dbReference>
<organism evidence="7 8">
    <name type="scientific">Meganyctiphanes norvegica</name>
    <name type="common">Northern krill</name>
    <name type="synonym">Thysanopoda norvegica</name>
    <dbReference type="NCBI Taxonomy" id="48144"/>
    <lineage>
        <taxon>Eukaryota</taxon>
        <taxon>Metazoa</taxon>
        <taxon>Ecdysozoa</taxon>
        <taxon>Arthropoda</taxon>
        <taxon>Crustacea</taxon>
        <taxon>Multicrustacea</taxon>
        <taxon>Malacostraca</taxon>
        <taxon>Eumalacostraca</taxon>
        <taxon>Eucarida</taxon>
        <taxon>Euphausiacea</taxon>
        <taxon>Euphausiidae</taxon>
        <taxon>Meganyctiphanes</taxon>
    </lineage>
</organism>
<gene>
    <name evidence="7" type="ORF">MNOR_LOCUS40371</name>
</gene>
<dbReference type="PROSITE" id="PS51158">
    <property type="entry name" value="ALPHA_KINASE"/>
    <property type="match status" value="1"/>
</dbReference>
<keyword evidence="1" id="KW-0723">Serine/threonine-protein kinase</keyword>
<dbReference type="Pfam" id="PF02816">
    <property type="entry name" value="Alpha_kinase"/>
    <property type="match status" value="1"/>
</dbReference>
<name>A0AAV2SQP9_MEGNR</name>
<evidence type="ECO:0000313" key="8">
    <source>
        <dbReference type="Proteomes" id="UP001497623"/>
    </source>
</evidence>
<dbReference type="GO" id="GO:0004686">
    <property type="term" value="F:elongation factor-2 kinase activity"/>
    <property type="evidence" value="ECO:0007669"/>
    <property type="project" value="TreeGrafter"/>
</dbReference>
<dbReference type="SMART" id="SM00811">
    <property type="entry name" value="Alpha_kinase"/>
    <property type="match status" value="1"/>
</dbReference>
<dbReference type="GO" id="GO:0005524">
    <property type="term" value="F:ATP binding"/>
    <property type="evidence" value="ECO:0007669"/>
    <property type="project" value="UniProtKB-KW"/>
</dbReference>
<proteinExistence type="predicted"/>
<keyword evidence="2" id="KW-0808">Transferase</keyword>
<dbReference type="Proteomes" id="UP001497623">
    <property type="component" value="Unassembled WGS sequence"/>
</dbReference>
<dbReference type="AlphaFoldDB" id="A0AAV2SQP9"/>
<feature type="domain" description="Alpha-type protein kinase" evidence="6">
    <location>
        <begin position="25"/>
        <end position="122"/>
    </location>
</feature>
<dbReference type="EMBL" id="CAXKWB010121944">
    <property type="protein sequence ID" value="CAL4237624.1"/>
    <property type="molecule type" value="Genomic_DNA"/>
</dbReference>
<dbReference type="SUPFAM" id="SSF56112">
    <property type="entry name" value="Protein kinase-like (PK-like)"/>
    <property type="match status" value="1"/>
</dbReference>
<reference evidence="7 8" key="1">
    <citation type="submission" date="2024-05" db="EMBL/GenBank/DDBJ databases">
        <authorList>
            <person name="Wallberg A."/>
        </authorList>
    </citation>
    <scope>NUCLEOTIDE SEQUENCE [LARGE SCALE GENOMIC DNA]</scope>
</reference>
<dbReference type="PANTHER" id="PTHR45992:SF2">
    <property type="entry name" value="EUKARYOTIC ELONGATION FACTOR 2 KINASE"/>
    <property type="match status" value="1"/>
</dbReference>
<comment type="caution">
    <text evidence="7">The sequence shown here is derived from an EMBL/GenBank/DDBJ whole genome shotgun (WGS) entry which is preliminary data.</text>
</comment>
<evidence type="ECO:0000256" key="4">
    <source>
        <dbReference type="ARBA" id="ARBA00022777"/>
    </source>
</evidence>
<keyword evidence="5" id="KW-0067">ATP-binding</keyword>
<evidence type="ECO:0000256" key="2">
    <source>
        <dbReference type="ARBA" id="ARBA00022679"/>
    </source>
</evidence>
<keyword evidence="3" id="KW-0547">Nucleotide-binding</keyword>
<evidence type="ECO:0000313" key="7">
    <source>
        <dbReference type="EMBL" id="CAL4237624.1"/>
    </source>
</evidence>
<sequence length="122" mass="14861">ARTIEDPWEKFQLENFASEKAIRHRYNPLSENWKQDAVTVKMENEPFGNGAMRECYRMKKLSNFSMKDDWKRAHNYVAKSYMDEDTKRETYFDDVKLQMDAKLWGEEFNRHNPPKKVNNRYR</sequence>
<evidence type="ECO:0000256" key="1">
    <source>
        <dbReference type="ARBA" id="ARBA00022527"/>
    </source>
</evidence>
<dbReference type="PANTHER" id="PTHR45992">
    <property type="entry name" value="EUKARYOTIC ELONGATION FACTOR 2 KINASE-RELATED"/>
    <property type="match status" value="1"/>
</dbReference>
<feature type="non-terminal residue" evidence="7">
    <location>
        <position position="1"/>
    </location>
</feature>
<dbReference type="GO" id="GO:1903013">
    <property type="term" value="P:response to differentiation-inducing factor 1"/>
    <property type="evidence" value="ECO:0007669"/>
    <property type="project" value="TreeGrafter"/>
</dbReference>
<evidence type="ECO:0000256" key="5">
    <source>
        <dbReference type="ARBA" id="ARBA00022840"/>
    </source>
</evidence>
<dbReference type="InterPro" id="IPR004166">
    <property type="entry name" value="a-kinase_dom"/>
</dbReference>
<evidence type="ECO:0000259" key="6">
    <source>
        <dbReference type="PROSITE" id="PS51158"/>
    </source>
</evidence>
<protein>
    <recommendedName>
        <fullName evidence="6">Alpha-type protein kinase domain-containing protein</fullName>
    </recommendedName>
</protein>
<dbReference type="GO" id="GO:0031037">
    <property type="term" value="P:myosin II filament disassembly"/>
    <property type="evidence" value="ECO:0007669"/>
    <property type="project" value="TreeGrafter"/>
</dbReference>
<keyword evidence="8" id="KW-1185">Reference proteome</keyword>
<keyword evidence="4" id="KW-0418">Kinase</keyword>
<dbReference type="InterPro" id="IPR011009">
    <property type="entry name" value="Kinase-like_dom_sf"/>
</dbReference>